<evidence type="ECO:0000256" key="1">
    <source>
        <dbReference type="ARBA" id="ARBA00001478"/>
    </source>
</evidence>
<evidence type="ECO:0000256" key="4">
    <source>
        <dbReference type="ARBA" id="ARBA00022676"/>
    </source>
</evidence>
<dbReference type="AlphaFoldDB" id="A0AAP0N325"/>
<evidence type="ECO:0000313" key="9">
    <source>
        <dbReference type="Proteomes" id="UP001428341"/>
    </source>
</evidence>
<dbReference type="SUPFAM" id="SSF53756">
    <property type="entry name" value="UDP-Glycosyltransferase/glycogen phosphorylase"/>
    <property type="match status" value="1"/>
</dbReference>
<evidence type="ECO:0000259" key="7">
    <source>
        <dbReference type="Pfam" id="PF08323"/>
    </source>
</evidence>
<dbReference type="EMBL" id="JBCGBO010000001">
    <property type="protein sequence ID" value="KAK9228504.1"/>
    <property type="molecule type" value="Genomic_DNA"/>
</dbReference>
<keyword evidence="4" id="KW-0328">Glycosyltransferase</keyword>
<keyword evidence="9" id="KW-1185">Reference proteome</keyword>
<evidence type="ECO:0000313" key="8">
    <source>
        <dbReference type="EMBL" id="KAK9228504.1"/>
    </source>
</evidence>
<dbReference type="PANTHER" id="PTHR46083">
    <property type="match status" value="1"/>
</dbReference>
<dbReference type="GO" id="GO:0019252">
    <property type="term" value="P:starch biosynthetic process"/>
    <property type="evidence" value="ECO:0007669"/>
    <property type="project" value="UniProtKB-KW"/>
</dbReference>
<dbReference type="Gene3D" id="3.40.50.2000">
    <property type="entry name" value="Glycogen Phosphorylase B"/>
    <property type="match status" value="2"/>
</dbReference>
<evidence type="ECO:0000256" key="5">
    <source>
        <dbReference type="ARBA" id="ARBA00022679"/>
    </source>
</evidence>
<comment type="caution">
    <text evidence="8">The sequence shown here is derived from an EMBL/GenBank/DDBJ whole genome shotgun (WGS) entry which is preliminary data.</text>
</comment>
<comment type="catalytic activity">
    <reaction evidence="1">
        <text>[(1-&gt;4)-alpha-D-glucosyl](n) + ADP-alpha-D-glucose = [(1-&gt;4)-alpha-D-glucosyl](n+1) + ADP + H(+)</text>
        <dbReference type="Rhea" id="RHEA:18189"/>
        <dbReference type="Rhea" id="RHEA-COMP:9584"/>
        <dbReference type="Rhea" id="RHEA-COMP:9587"/>
        <dbReference type="ChEBI" id="CHEBI:15378"/>
        <dbReference type="ChEBI" id="CHEBI:15444"/>
        <dbReference type="ChEBI" id="CHEBI:57498"/>
        <dbReference type="ChEBI" id="CHEBI:456216"/>
        <dbReference type="EC" id="2.4.1.21"/>
    </reaction>
</comment>
<evidence type="ECO:0000256" key="2">
    <source>
        <dbReference type="ARBA" id="ARBA00004727"/>
    </source>
</evidence>
<keyword evidence="6" id="KW-0750">Starch biosynthesis</keyword>
<protein>
    <recommendedName>
        <fullName evidence="3">starch synthase</fullName>
        <ecNumber evidence="3">2.4.1.21</ecNumber>
    </recommendedName>
</protein>
<dbReference type="InterPro" id="IPR013534">
    <property type="entry name" value="Starch_synth_cat_dom"/>
</dbReference>
<dbReference type="GO" id="GO:0009011">
    <property type="term" value="F:alpha-1,4-glucan glucosyltransferase (ADP-glucose donor) activity"/>
    <property type="evidence" value="ECO:0007669"/>
    <property type="project" value="UniProtKB-EC"/>
</dbReference>
<dbReference type="PANTHER" id="PTHR46083:SF3">
    <property type="entry name" value="UDP-GLYCOSYLTRANSFERASE SUPERFAMILY PROTEIN"/>
    <property type="match status" value="1"/>
</dbReference>
<dbReference type="EC" id="2.4.1.21" evidence="3"/>
<evidence type="ECO:0000256" key="3">
    <source>
        <dbReference type="ARBA" id="ARBA00012588"/>
    </source>
</evidence>
<reference evidence="8 9" key="1">
    <citation type="submission" date="2024-05" db="EMBL/GenBank/DDBJ databases">
        <title>Haplotype-resolved chromosome-level genome assembly of Huyou (Citrus changshanensis).</title>
        <authorList>
            <person name="Miao C."/>
            <person name="Chen W."/>
            <person name="Wu Y."/>
            <person name="Wang L."/>
            <person name="Zhao S."/>
            <person name="Grierson D."/>
            <person name="Xu C."/>
            <person name="Chen K."/>
        </authorList>
    </citation>
    <scope>NUCLEOTIDE SEQUENCE [LARGE SCALE GENOMIC DNA]</scope>
    <source>
        <strain evidence="8">01-14</strain>
        <tissue evidence="8">Leaf</tissue>
    </source>
</reference>
<name>A0AAP0N325_9ROSI</name>
<organism evidence="8 9">
    <name type="scientific">Citrus x changshan-huyou</name>
    <dbReference type="NCBI Taxonomy" id="2935761"/>
    <lineage>
        <taxon>Eukaryota</taxon>
        <taxon>Viridiplantae</taxon>
        <taxon>Streptophyta</taxon>
        <taxon>Embryophyta</taxon>
        <taxon>Tracheophyta</taxon>
        <taxon>Spermatophyta</taxon>
        <taxon>Magnoliopsida</taxon>
        <taxon>eudicotyledons</taxon>
        <taxon>Gunneridae</taxon>
        <taxon>Pentapetalae</taxon>
        <taxon>rosids</taxon>
        <taxon>malvids</taxon>
        <taxon>Sapindales</taxon>
        <taxon>Rutaceae</taxon>
        <taxon>Aurantioideae</taxon>
        <taxon>Citrus</taxon>
    </lineage>
</organism>
<evidence type="ECO:0000256" key="6">
    <source>
        <dbReference type="ARBA" id="ARBA00022922"/>
    </source>
</evidence>
<gene>
    <name evidence="8" type="ORF">WN944_021455</name>
</gene>
<dbReference type="Pfam" id="PF08323">
    <property type="entry name" value="Glyco_transf_5"/>
    <property type="match status" value="1"/>
</dbReference>
<feature type="domain" description="Starch synthase catalytic" evidence="7">
    <location>
        <begin position="239"/>
        <end position="491"/>
    </location>
</feature>
<keyword evidence="5" id="KW-0808">Transferase</keyword>
<sequence length="734" mass="82430">MNFLINAAIPSPLYFSQQLNTTNRKPIRAPLRCSTNNGEVNDLSTIPSQIELGAQDNTGVSKEEFRSSSIEREMKNNDIWRLFKEAQRNILYLNKQRLDAVEELNKTNREKQLLLEKIEKLEVEKQAGLGKGGSILNLSIFIIEELNEVLNSISLFSLLDLQLRISCNLSIFWELLLRIDSMVLTGMINSGEASNLRKLVFDYKVSVADLFADILPEGDADLLAELRRFGSGSKKNGFHIIHICTEMDPLVSIGSLASYVTGLSGALQRKGHLVEVILPKKPPLRLVSWFNNQHPSLGSWEQWELGIPGNKETTLKIVLKHLRFHGSIVVSGIGVTFIQPLHYSSFFNRESVYGYSDDFERFTYFSRASLDYIVKSRKQPDVLHIHNWETAIVGPLFWDIFVKQGLEGTRILLSCHNLNSLCLEHPDKLALCGLDPARLHRPDRLQDNTKTHLVNILKGGVVYSNKVVIVSSMHSKSRIIRSLSHGLESTLAIHQDKLLVAPCGFDSSTWDPSNDKFLTENYCAEDMKGKTVCKVTLQQQLGLSKDASTIVVGCIFSDVSEVFLENLKAVVRGANVRGIQFVFTGTNKLPSASRALVSFQEELKDGIVIFVDSYDDALLHLIFSGSDIILCHSFHDPVLQVALKALKYGAAPIAVTSSDIEFRHFAEFDHESTRFSRFISSTFGNISLSQALEEIKNNPLSWKRKIKDAMLQDFSWDADCNDIHISAYTAIKNL</sequence>
<proteinExistence type="predicted"/>
<comment type="pathway">
    <text evidence="2">Glycan biosynthesis; starch biosynthesis.</text>
</comment>
<accession>A0AAP0N325</accession>
<dbReference type="Proteomes" id="UP001428341">
    <property type="component" value="Unassembled WGS sequence"/>
</dbReference>